<organism evidence="2">
    <name type="scientific">viral metagenome</name>
    <dbReference type="NCBI Taxonomy" id="1070528"/>
    <lineage>
        <taxon>unclassified sequences</taxon>
        <taxon>metagenomes</taxon>
        <taxon>organismal metagenomes</taxon>
    </lineage>
</organism>
<gene>
    <name evidence="2" type="ORF">TM448A00264_0025</name>
    <name evidence="3" type="ORF">TM448B00655_0005</name>
</gene>
<dbReference type="EMBL" id="MT143994">
    <property type="protein sequence ID" value="QJA45647.1"/>
    <property type="molecule type" value="Genomic_DNA"/>
</dbReference>
<name>A0A6H1ZE40_9ZZZZ</name>
<evidence type="ECO:0000256" key="1">
    <source>
        <dbReference type="SAM" id="MobiDB-lite"/>
    </source>
</evidence>
<protein>
    <submittedName>
        <fullName evidence="2">Putative terminase small subunit</fullName>
    </submittedName>
</protein>
<feature type="compositionally biased region" description="Basic residues" evidence="1">
    <location>
        <begin position="1"/>
        <end position="13"/>
    </location>
</feature>
<sequence length="153" mass="17199">MTKRKDPAKKKPGPKGPSKWTAARIREEAEALAEWCDTSLDNVWFKSFALERGYPAEYLSRWANAADEDGNPANPEFHQAYKKAEARQEQRLVQGGVMGLFNPTMCIFVLKNKHNWKDVRGVQHGLDEATTRTLDDVLKQVDGSTKGLPDVGK</sequence>
<feature type="region of interest" description="Disordered" evidence="1">
    <location>
        <begin position="1"/>
        <end position="22"/>
    </location>
</feature>
<evidence type="ECO:0000313" key="2">
    <source>
        <dbReference type="EMBL" id="QJA45647.1"/>
    </source>
</evidence>
<proteinExistence type="predicted"/>
<dbReference type="AlphaFoldDB" id="A0A6H1ZE40"/>
<accession>A0A6H1ZE40</accession>
<dbReference type="EMBL" id="MT144643">
    <property type="protein sequence ID" value="QJH96202.1"/>
    <property type="molecule type" value="Genomic_DNA"/>
</dbReference>
<reference evidence="2" key="1">
    <citation type="submission" date="2020-03" db="EMBL/GenBank/DDBJ databases">
        <title>The deep terrestrial virosphere.</title>
        <authorList>
            <person name="Holmfeldt K."/>
            <person name="Nilsson E."/>
            <person name="Simone D."/>
            <person name="Lopez-Fernandez M."/>
            <person name="Wu X."/>
            <person name="de Brujin I."/>
            <person name="Lundin D."/>
            <person name="Andersson A."/>
            <person name="Bertilsson S."/>
            <person name="Dopson M."/>
        </authorList>
    </citation>
    <scope>NUCLEOTIDE SEQUENCE</scope>
    <source>
        <strain evidence="2">TM448A00264</strain>
        <strain evidence="3">TM448B00655</strain>
    </source>
</reference>
<evidence type="ECO:0000313" key="3">
    <source>
        <dbReference type="EMBL" id="QJH96202.1"/>
    </source>
</evidence>